<dbReference type="AlphaFoldDB" id="A0A126PZA0"/>
<dbReference type="GO" id="GO:0019934">
    <property type="term" value="P:cGMP-mediated signaling"/>
    <property type="evidence" value="ECO:0007669"/>
    <property type="project" value="TreeGrafter"/>
</dbReference>
<dbReference type="GO" id="GO:0004383">
    <property type="term" value="F:guanylate cyclase activity"/>
    <property type="evidence" value="ECO:0007669"/>
    <property type="project" value="TreeGrafter"/>
</dbReference>
<dbReference type="InterPro" id="IPR029787">
    <property type="entry name" value="Nucleotide_cyclase"/>
</dbReference>
<dbReference type="InterPro" id="IPR001054">
    <property type="entry name" value="A/G_cyclase"/>
</dbReference>
<dbReference type="PANTHER" id="PTHR45655:SF13">
    <property type="entry name" value="SOLUBLE GUANYLATE CYCLASE GCY-32-RELATED"/>
    <property type="match status" value="1"/>
</dbReference>
<dbReference type="CDD" id="cd07302">
    <property type="entry name" value="CHD"/>
    <property type="match status" value="1"/>
</dbReference>
<gene>
    <name evidence="2" type="ORF">AVL55_09080</name>
</gene>
<sequence>MDLRNSNHTPFSLQEKRCGVLSPTVSEVLSSTLETKSSAAGLKSCIKNAVVIFCDLSGFQQLSVRYGDITCARLVDSLFSEFDVLAADLHLSPLKTNGDQYIAVSFSGEHSSTTHSLLNTLVNAIEFAFRARELVNSNDLLASSSSQLRVGIATGSILAGQSARALAGFDIWGTTVNRAAMLEQYTAPNTIAICEKSYSLVKRQIIHRSSASTNNPCSFNTYFTYGSKINANTEPATREHDKRKQCESKMCGENCKGTPFLPTQLHTKTMLMSAYVC</sequence>
<dbReference type="Proteomes" id="UP000063991">
    <property type="component" value="Chromosome"/>
</dbReference>
<dbReference type="GO" id="GO:0004016">
    <property type="term" value="F:adenylate cyclase activity"/>
    <property type="evidence" value="ECO:0007669"/>
    <property type="project" value="UniProtKB-ARBA"/>
</dbReference>
<accession>A0A126PZA0</accession>
<proteinExistence type="predicted"/>
<dbReference type="OrthoDB" id="9806704at2"/>
<dbReference type="RefSeq" id="WP_061094906.1">
    <property type="nucleotide sequence ID" value="NZ_CP014323.1"/>
</dbReference>
<dbReference type="Pfam" id="PF00211">
    <property type="entry name" value="Guanylate_cyc"/>
    <property type="match status" value="1"/>
</dbReference>
<evidence type="ECO:0000313" key="2">
    <source>
        <dbReference type="EMBL" id="AMJ98302.1"/>
    </source>
</evidence>
<dbReference type="PANTHER" id="PTHR45655">
    <property type="entry name" value="GUANYLATE CYCLASE SOLUBLE SUBUNIT BETA-2"/>
    <property type="match status" value="1"/>
</dbReference>
<dbReference type="EMBL" id="CP014323">
    <property type="protein sequence ID" value="AMJ98302.1"/>
    <property type="molecule type" value="Genomic_DNA"/>
</dbReference>
<dbReference type="SMART" id="SM00044">
    <property type="entry name" value="CYCc"/>
    <property type="match status" value="1"/>
</dbReference>
<name>A0A126PZA0_ALTMA</name>
<dbReference type="PROSITE" id="PS50125">
    <property type="entry name" value="GUANYLATE_CYCLASE_2"/>
    <property type="match status" value="1"/>
</dbReference>
<evidence type="ECO:0000259" key="1">
    <source>
        <dbReference type="PROSITE" id="PS50125"/>
    </source>
</evidence>
<organism evidence="2 3">
    <name type="scientific">Alteromonas macleodii</name>
    <name type="common">Pseudoalteromonas macleodii</name>
    <dbReference type="NCBI Taxonomy" id="28108"/>
    <lineage>
        <taxon>Bacteria</taxon>
        <taxon>Pseudomonadati</taxon>
        <taxon>Pseudomonadota</taxon>
        <taxon>Gammaproteobacteria</taxon>
        <taxon>Alteromonadales</taxon>
        <taxon>Alteromonadaceae</taxon>
        <taxon>Alteromonas/Salinimonas group</taxon>
        <taxon>Alteromonas</taxon>
    </lineage>
</organism>
<dbReference type="GO" id="GO:0008074">
    <property type="term" value="C:guanylate cyclase complex, soluble"/>
    <property type="evidence" value="ECO:0007669"/>
    <property type="project" value="TreeGrafter"/>
</dbReference>
<evidence type="ECO:0000313" key="3">
    <source>
        <dbReference type="Proteomes" id="UP000063991"/>
    </source>
</evidence>
<dbReference type="GO" id="GO:0070482">
    <property type="term" value="P:response to oxygen levels"/>
    <property type="evidence" value="ECO:0007669"/>
    <property type="project" value="TreeGrafter"/>
</dbReference>
<dbReference type="Gene3D" id="3.30.70.1230">
    <property type="entry name" value="Nucleotide cyclase"/>
    <property type="match status" value="1"/>
</dbReference>
<reference evidence="2 3" key="1">
    <citation type="submission" date="2015-12" db="EMBL/GenBank/DDBJ databases">
        <authorList>
            <person name="Shamseldin A."/>
            <person name="Moawad H."/>
            <person name="Abd El-Rahim W.M."/>
            <person name="Sadowsky M.J."/>
        </authorList>
    </citation>
    <scope>NUCLEOTIDE SEQUENCE [LARGE SCALE GENOMIC DNA]</scope>
    <source>
        <strain evidence="2 3">D7</strain>
    </source>
</reference>
<feature type="domain" description="Guanylate cyclase" evidence="1">
    <location>
        <begin position="50"/>
        <end position="183"/>
    </location>
</feature>
<dbReference type="SUPFAM" id="SSF55073">
    <property type="entry name" value="Nucleotide cyclase"/>
    <property type="match status" value="1"/>
</dbReference>
<protein>
    <submittedName>
        <fullName evidence="2">Guanylate cyclase</fullName>
    </submittedName>
</protein>